<evidence type="ECO:0000313" key="2">
    <source>
        <dbReference type="Proteomes" id="UP000034681"/>
    </source>
</evidence>
<reference evidence="1" key="1">
    <citation type="submission" date="2012-04" db="EMBL/GenBank/DDBJ databases">
        <authorList>
            <person name="Borisov I.G."/>
            <person name="Ivanikova N.V."/>
            <person name="Pinevich A.V."/>
        </authorList>
    </citation>
    <scope>NUCLEOTIDE SEQUENCE</scope>
    <source>
        <strain evidence="1">CALU 1027</strain>
    </source>
</reference>
<keyword evidence="2" id="KW-1185">Reference proteome</keyword>
<dbReference type="NCBIfam" id="NF037964">
    <property type="entry name" value="HetZ_related"/>
    <property type="match status" value="1"/>
</dbReference>
<evidence type="ECO:0000313" key="1">
    <source>
        <dbReference type="EMBL" id="KKJ01700.1"/>
    </source>
</evidence>
<organism evidence="1 2">
    <name type="scientific">Prochlorothrix hollandica PCC 9006 = CALU 1027</name>
    <dbReference type="NCBI Taxonomy" id="317619"/>
    <lineage>
        <taxon>Bacteria</taxon>
        <taxon>Bacillati</taxon>
        <taxon>Cyanobacteriota</taxon>
        <taxon>Cyanophyceae</taxon>
        <taxon>Prochlorotrichales</taxon>
        <taxon>Prochlorotrichaceae</taxon>
        <taxon>Prochlorothrix</taxon>
    </lineage>
</organism>
<proteinExistence type="predicted"/>
<dbReference type="EMBL" id="AJTX02000002">
    <property type="protein sequence ID" value="KKJ01700.1"/>
    <property type="molecule type" value="Genomic_DNA"/>
</dbReference>
<dbReference type="Proteomes" id="UP000034681">
    <property type="component" value="Unassembled WGS sequence"/>
</dbReference>
<accession>A0A0M2PZV7</accession>
<dbReference type="STRING" id="317619.GCA_000332315_04074"/>
<dbReference type="eggNOG" id="COG2197">
    <property type="taxonomic scope" value="Bacteria"/>
</dbReference>
<gene>
    <name evidence="1" type="ORF">PROH_03975</name>
</gene>
<dbReference type="InterPro" id="IPR049910">
    <property type="entry name" value="HetZ-rel"/>
</dbReference>
<evidence type="ECO:0008006" key="3">
    <source>
        <dbReference type="Google" id="ProtNLM"/>
    </source>
</evidence>
<name>A0A0M2PZV7_PROHO</name>
<dbReference type="AlphaFoldDB" id="A0A0M2PZV7"/>
<sequence length="408" mass="47312">MESPALDVALENTDETVVLEDITGLMTLLRQELEADTKKPTTSSQAVSERIAKEVTRICAKSNRIQNSGEVANWKLTLGRHRLKKCLGYYKLGSRRGRVELHSTLSTIVYRHVARLKAQLGFHGRHALIEDFLQGFYIEVLKVFRRENHLPEDYCPKTRLELAEYMAFTEQYAKRRINLPGRANQQIIVLRSQNFARRQPQETLMDIEAAMESPKREEGEAFNRSPLSKHMREQMVADAVDPAEAVVRDRVLSELVKYLESQGHSDCVDYLALRLQDLPAPEIDEILGLSARQRDYLQQRFKYHVEKFSRLHQWELVHHWLGADLSQNLGLSPRQWQSFLGELDPAQQDILRLKQTQLSEATGTHLPSDQDIAQRLKCTPKQLQRRWYQILALAWKVRNEDLKDLKVQ</sequence>
<comment type="caution">
    <text evidence="1">The sequence shown here is derived from an EMBL/GenBank/DDBJ whole genome shotgun (WGS) entry which is preliminary data.</text>
</comment>
<protein>
    <recommendedName>
        <fullName evidence="3">ATPase involved in DNA repair</fullName>
    </recommendedName>
</protein>